<dbReference type="EMBL" id="JARQBN010000001">
    <property type="protein sequence ID" value="MDT2827148.1"/>
    <property type="molecule type" value="Genomic_DNA"/>
</dbReference>
<sequence>MKKVVANPVELRDAIRCEKKTISITSGFAKMIEPLITSQTKRTQQAKELPTFVKLALDPQTMNILFTSYQVEQQEDVKGLELKYVGV</sequence>
<evidence type="ECO:0000313" key="1">
    <source>
        <dbReference type="EMBL" id="MDT2827148.1"/>
    </source>
</evidence>
<evidence type="ECO:0000313" key="2">
    <source>
        <dbReference type="Proteomes" id="UP001265301"/>
    </source>
</evidence>
<proteinExistence type="predicted"/>
<accession>A0ABU3FMG2</accession>
<comment type="caution">
    <text evidence="1">The sequence shown here is derived from an EMBL/GenBank/DDBJ whole genome shotgun (WGS) entry which is preliminary data.</text>
</comment>
<name>A0ABU3FMG2_9ENTE</name>
<keyword evidence="2" id="KW-1185">Reference proteome</keyword>
<dbReference type="RefSeq" id="WP_311818375.1">
    <property type="nucleotide sequence ID" value="NZ_JARQBN010000001.1"/>
</dbReference>
<dbReference type="Proteomes" id="UP001265301">
    <property type="component" value="Unassembled WGS sequence"/>
</dbReference>
<protein>
    <submittedName>
        <fullName evidence="1">Uncharacterized protein</fullName>
    </submittedName>
</protein>
<reference evidence="1 2" key="1">
    <citation type="submission" date="2023-03" db="EMBL/GenBank/DDBJ databases">
        <authorList>
            <person name="Shen W."/>
            <person name="Cai J."/>
        </authorList>
    </citation>
    <scope>NUCLEOTIDE SEQUENCE [LARGE SCALE GENOMIC DNA]</scope>
    <source>
        <strain evidence="1 2">B101</strain>
    </source>
</reference>
<gene>
    <name evidence="1" type="ORF">P7H59_01630</name>
</gene>
<organism evidence="1 2">
    <name type="scientific">Enterococcus viikkiensis</name>
    <dbReference type="NCBI Taxonomy" id="930854"/>
    <lineage>
        <taxon>Bacteria</taxon>
        <taxon>Bacillati</taxon>
        <taxon>Bacillota</taxon>
        <taxon>Bacilli</taxon>
        <taxon>Lactobacillales</taxon>
        <taxon>Enterococcaceae</taxon>
        <taxon>Enterococcus</taxon>
    </lineage>
</organism>